<keyword evidence="1" id="KW-0812">Transmembrane</keyword>
<sequence length="96" mass="10607">MTVLIGIAFCSLIILAGVYIWRKGTVNFIAGYEEGIISDEKGLAKRIGLVTMAFGTECLLLLLVNLYFLPLEAFYIGVLAILNIIIILFLIIEARI</sequence>
<feature type="transmembrane region" description="Helical" evidence="1">
    <location>
        <begin position="43"/>
        <end position="68"/>
    </location>
</feature>
<keyword evidence="1" id="KW-1133">Transmembrane helix</keyword>
<evidence type="ECO:0008006" key="4">
    <source>
        <dbReference type="Google" id="ProtNLM"/>
    </source>
</evidence>
<accession>A0A2S7MZZ8</accession>
<keyword evidence="3" id="KW-1185">Reference proteome</keyword>
<evidence type="ECO:0000313" key="3">
    <source>
        <dbReference type="Proteomes" id="UP000239663"/>
    </source>
</evidence>
<keyword evidence="1" id="KW-0472">Membrane</keyword>
<feature type="transmembrane region" description="Helical" evidence="1">
    <location>
        <begin position="6"/>
        <end position="22"/>
    </location>
</feature>
<feature type="transmembrane region" description="Helical" evidence="1">
    <location>
        <begin position="74"/>
        <end position="92"/>
    </location>
</feature>
<dbReference type="RefSeq" id="WP_104849104.1">
    <property type="nucleotide sequence ID" value="NZ_PKOZ01000004.1"/>
</dbReference>
<proteinExistence type="predicted"/>
<dbReference type="EMBL" id="PKOZ01000004">
    <property type="protein sequence ID" value="PQD95349.1"/>
    <property type="molecule type" value="Genomic_DNA"/>
</dbReference>
<gene>
    <name evidence="2" type="ORF">CYL18_08650</name>
</gene>
<dbReference type="AlphaFoldDB" id="A0A2S7MZZ8"/>
<evidence type="ECO:0000256" key="1">
    <source>
        <dbReference type="SAM" id="Phobius"/>
    </source>
</evidence>
<dbReference type="OrthoDB" id="2884477at2"/>
<organism evidence="2 3">
    <name type="scientific">Pradoshia eiseniae</name>
    <dbReference type="NCBI Taxonomy" id="2064768"/>
    <lineage>
        <taxon>Bacteria</taxon>
        <taxon>Bacillati</taxon>
        <taxon>Bacillota</taxon>
        <taxon>Bacilli</taxon>
        <taxon>Bacillales</taxon>
        <taxon>Bacillaceae</taxon>
        <taxon>Pradoshia</taxon>
    </lineage>
</organism>
<evidence type="ECO:0000313" key="2">
    <source>
        <dbReference type="EMBL" id="PQD95349.1"/>
    </source>
</evidence>
<dbReference type="Proteomes" id="UP000239663">
    <property type="component" value="Unassembled WGS sequence"/>
</dbReference>
<protein>
    <recommendedName>
        <fullName evidence="4">DUF3784 domain-containing protein</fullName>
    </recommendedName>
</protein>
<reference evidence="2 3" key="1">
    <citation type="submission" date="2017-12" db="EMBL/GenBank/DDBJ databases">
        <title>Taxonomic description and draft genome of Pradoshia cofamensis Gen. nov., sp. nov., a thermotolerant bacillale isolated from anterior gut of earthworm Eisenia fetida.</title>
        <authorList>
            <person name="Saha T."/>
            <person name="Chakraborty R."/>
        </authorList>
    </citation>
    <scope>NUCLEOTIDE SEQUENCE [LARGE SCALE GENOMIC DNA]</scope>
    <source>
        <strain evidence="2 3">EAG3</strain>
    </source>
</reference>
<comment type="caution">
    <text evidence="2">The sequence shown here is derived from an EMBL/GenBank/DDBJ whole genome shotgun (WGS) entry which is preliminary data.</text>
</comment>
<name>A0A2S7MZZ8_9BACI</name>